<protein>
    <submittedName>
        <fullName evidence="1">Uncharacterized protein</fullName>
    </submittedName>
</protein>
<name>A0A162LH22_9PROT</name>
<dbReference type="EMBL" id="LPZR01000076">
    <property type="protein sequence ID" value="KYO54927.1"/>
    <property type="molecule type" value="Genomic_DNA"/>
</dbReference>
<accession>A0A162LH22</accession>
<dbReference type="GeneID" id="97239380"/>
<dbReference type="Proteomes" id="UP000075787">
    <property type="component" value="Unassembled WGS sequence"/>
</dbReference>
<sequence length="135" mass="13830">MIVHSLPMRRAATDAVAALFANARLHLYQGARPASPDIAAPAGSLLAVLRLPEVPFGPADAGGAAMTGEWTGTARAAGMPAWFRMVLSDGTPAFDGDVSVAPTLPDTPAGDLVLAAGPVEIGHFIQVTSFRMALP</sequence>
<evidence type="ECO:0000313" key="2">
    <source>
        <dbReference type="Proteomes" id="UP000075787"/>
    </source>
</evidence>
<organism evidence="1 2">
    <name type="scientific">Tistrella mobilis</name>
    <dbReference type="NCBI Taxonomy" id="171437"/>
    <lineage>
        <taxon>Bacteria</taxon>
        <taxon>Pseudomonadati</taxon>
        <taxon>Pseudomonadota</taxon>
        <taxon>Alphaproteobacteria</taxon>
        <taxon>Geminicoccales</taxon>
        <taxon>Geminicoccaceae</taxon>
        <taxon>Tistrella</taxon>
    </lineage>
</organism>
<evidence type="ECO:0000313" key="1">
    <source>
        <dbReference type="EMBL" id="KYO54927.1"/>
    </source>
</evidence>
<proteinExistence type="predicted"/>
<comment type="caution">
    <text evidence="1">The sequence shown here is derived from an EMBL/GenBank/DDBJ whole genome shotgun (WGS) entry which is preliminary data.</text>
</comment>
<reference evidence="1 2" key="1">
    <citation type="submission" date="2015-12" db="EMBL/GenBank/DDBJ databases">
        <title>Genome sequence of Tistrella mobilis MCCC 1A02139.</title>
        <authorList>
            <person name="Lu L."/>
            <person name="Lai Q."/>
            <person name="Shao Z."/>
            <person name="Qian P."/>
        </authorList>
    </citation>
    <scope>NUCLEOTIDE SEQUENCE [LARGE SCALE GENOMIC DNA]</scope>
    <source>
        <strain evidence="1 2">MCCC 1A02139</strain>
    </source>
</reference>
<dbReference type="AlphaFoldDB" id="A0A162LH22"/>
<gene>
    <name evidence="1" type="ORF">AUP44_24560</name>
</gene>
<dbReference type="RefSeq" id="WP_062762627.1">
    <property type="nucleotide sequence ID" value="NZ_CP121043.1"/>
</dbReference>